<dbReference type="Gene3D" id="3.40.50.300">
    <property type="entry name" value="P-loop containing nucleotide triphosphate hydrolases"/>
    <property type="match status" value="1"/>
</dbReference>
<keyword evidence="7" id="KW-1185">Reference proteome</keyword>
<dbReference type="PANTHER" id="PTHR42759">
    <property type="entry name" value="MOXR FAMILY PROTEIN"/>
    <property type="match status" value="1"/>
</dbReference>
<comment type="similarity">
    <text evidence="3">Belongs to the MoxR family.</text>
</comment>
<dbReference type="GO" id="GO:0016887">
    <property type="term" value="F:ATP hydrolysis activity"/>
    <property type="evidence" value="ECO:0007669"/>
    <property type="project" value="InterPro"/>
</dbReference>
<evidence type="ECO:0000313" key="7">
    <source>
        <dbReference type="Proteomes" id="UP000553459"/>
    </source>
</evidence>
<evidence type="ECO:0000256" key="2">
    <source>
        <dbReference type="ARBA" id="ARBA00022840"/>
    </source>
</evidence>
<evidence type="ECO:0000256" key="1">
    <source>
        <dbReference type="ARBA" id="ARBA00022741"/>
    </source>
</evidence>
<evidence type="ECO:0000256" key="3">
    <source>
        <dbReference type="ARBA" id="ARBA00061607"/>
    </source>
</evidence>
<protein>
    <submittedName>
        <fullName evidence="6">AAA domain-containing protein</fullName>
    </submittedName>
</protein>
<dbReference type="Pfam" id="PF17863">
    <property type="entry name" value="AAA_lid_2"/>
    <property type="match status" value="1"/>
</dbReference>
<evidence type="ECO:0000259" key="5">
    <source>
        <dbReference type="Pfam" id="PF17863"/>
    </source>
</evidence>
<feature type="domain" description="ChlI/MoxR AAA lid" evidence="5">
    <location>
        <begin position="260"/>
        <end position="327"/>
    </location>
</feature>
<dbReference type="Gene3D" id="1.10.8.80">
    <property type="entry name" value="Magnesium chelatase subunit I, C-Terminal domain"/>
    <property type="match status" value="1"/>
</dbReference>
<organism evidence="6 7">
    <name type="scientific">Elizabethkingia argenteiflava</name>
    <dbReference type="NCBI Taxonomy" id="2681556"/>
    <lineage>
        <taxon>Bacteria</taxon>
        <taxon>Pseudomonadati</taxon>
        <taxon>Bacteroidota</taxon>
        <taxon>Flavobacteriia</taxon>
        <taxon>Flavobacteriales</taxon>
        <taxon>Weeksellaceae</taxon>
        <taxon>Elizabethkingia</taxon>
    </lineage>
</organism>
<dbReference type="FunFam" id="3.40.50.300:FF:000640">
    <property type="entry name" value="MoxR family ATPase"/>
    <property type="match status" value="1"/>
</dbReference>
<dbReference type="Proteomes" id="UP000553459">
    <property type="component" value="Unassembled WGS sequence"/>
</dbReference>
<dbReference type="InterPro" id="IPR027417">
    <property type="entry name" value="P-loop_NTPase"/>
</dbReference>
<dbReference type="EMBL" id="JAAABJ010000229">
    <property type="protein sequence ID" value="NAW50216.1"/>
    <property type="molecule type" value="Genomic_DNA"/>
</dbReference>
<dbReference type="Pfam" id="PF07726">
    <property type="entry name" value="AAA_3"/>
    <property type="match status" value="1"/>
</dbReference>
<dbReference type="InterPro" id="IPR041628">
    <property type="entry name" value="ChlI/MoxR_AAA_lid"/>
</dbReference>
<gene>
    <name evidence="6" type="ORF">GNY06_02035</name>
</gene>
<proteinExistence type="inferred from homology"/>
<dbReference type="GO" id="GO:0005524">
    <property type="term" value="F:ATP binding"/>
    <property type="evidence" value="ECO:0007669"/>
    <property type="project" value="UniProtKB-KW"/>
</dbReference>
<feature type="domain" description="ATPase AAA-3" evidence="4">
    <location>
        <begin position="54"/>
        <end position="184"/>
    </location>
</feature>
<sequence>MLEYNQAEDVKVLMERVKEKNYFFSLLKSEINKVIIGQEYMIERLLIGLLGNGHVLLEGVPGLAKTLAIKTLASAVEGQYSRIQFTPDLLPADVVGTMIYNVKENDFSIKKGPVFANFVLADEINRAPAKVQSALLEVMQEKQVTIGDTTMPLPVPFLVLATQNPIDQEGTYLLPEAQADRFMMKCSIDYPRFEDERKVMRMVSASDIPTVNPIISLDQIVEAKKFINRIYMDEKIEKYILDMVFATRYPDQYALPDLKNYITYGASPRASINLAIASRALAFIRGRAFVIPEDVKEISKDVLRHRIGLSFEAEAEEVTAEKIVDEILSKVQAP</sequence>
<evidence type="ECO:0000259" key="4">
    <source>
        <dbReference type="Pfam" id="PF07726"/>
    </source>
</evidence>
<reference evidence="6 7" key="1">
    <citation type="submission" date="2019-11" db="EMBL/GenBank/DDBJ databases">
        <title>Characterization of Elizabethkingia argenteiflava sp. nov., isolated from inner surface of Soybean Pods.</title>
        <authorList>
            <person name="Mo S."/>
        </authorList>
    </citation>
    <scope>NUCLEOTIDE SEQUENCE [LARGE SCALE GENOMIC DNA]</scope>
    <source>
        <strain evidence="6 7">YB22</strain>
    </source>
</reference>
<dbReference type="AlphaFoldDB" id="A0A845PTG9"/>
<keyword evidence="1" id="KW-0547">Nucleotide-binding</keyword>
<evidence type="ECO:0000313" key="6">
    <source>
        <dbReference type="EMBL" id="NAW50216.1"/>
    </source>
</evidence>
<keyword evidence="2" id="KW-0067">ATP-binding</keyword>
<dbReference type="PANTHER" id="PTHR42759:SF1">
    <property type="entry name" value="MAGNESIUM-CHELATASE SUBUNIT CHLD"/>
    <property type="match status" value="1"/>
</dbReference>
<dbReference type="InterPro" id="IPR050764">
    <property type="entry name" value="CbbQ/NirQ/NorQ/GpvN"/>
</dbReference>
<accession>A0A845PTG9</accession>
<dbReference type="PIRSF" id="PIRSF002849">
    <property type="entry name" value="AAA_ATPase_chaperone_MoxR_prd"/>
    <property type="match status" value="1"/>
</dbReference>
<name>A0A845PTG9_9FLAO</name>
<dbReference type="SUPFAM" id="SSF52540">
    <property type="entry name" value="P-loop containing nucleoside triphosphate hydrolases"/>
    <property type="match status" value="1"/>
</dbReference>
<dbReference type="RefSeq" id="WP_166518577.1">
    <property type="nucleotide sequence ID" value="NZ_JAAABJ010000229.1"/>
</dbReference>
<comment type="caution">
    <text evidence="6">The sequence shown here is derived from an EMBL/GenBank/DDBJ whole genome shotgun (WGS) entry which is preliminary data.</text>
</comment>
<dbReference type="InterPro" id="IPR011703">
    <property type="entry name" value="ATPase_AAA-3"/>
</dbReference>